<dbReference type="Proteomes" id="UP000184474">
    <property type="component" value="Unassembled WGS sequence"/>
</dbReference>
<evidence type="ECO:0000313" key="2">
    <source>
        <dbReference type="EMBL" id="SHK44417.1"/>
    </source>
</evidence>
<feature type="transmembrane region" description="Helical" evidence="1">
    <location>
        <begin position="52"/>
        <end position="74"/>
    </location>
</feature>
<accession>A0A1M6SIE9</accession>
<dbReference type="RefSeq" id="WP_073123041.1">
    <property type="nucleotide sequence ID" value="NZ_FRAA01000005.1"/>
</dbReference>
<proteinExistence type="predicted"/>
<dbReference type="EMBL" id="FRAA01000005">
    <property type="protein sequence ID" value="SHK44417.1"/>
    <property type="molecule type" value="Genomic_DNA"/>
</dbReference>
<evidence type="ECO:0000256" key="1">
    <source>
        <dbReference type="SAM" id="Phobius"/>
    </source>
</evidence>
<organism evidence="2 3">
    <name type="scientific">Reichenbachiella agariperforans</name>
    <dbReference type="NCBI Taxonomy" id="156994"/>
    <lineage>
        <taxon>Bacteria</taxon>
        <taxon>Pseudomonadati</taxon>
        <taxon>Bacteroidota</taxon>
        <taxon>Cytophagia</taxon>
        <taxon>Cytophagales</taxon>
        <taxon>Reichenbachiellaceae</taxon>
        <taxon>Reichenbachiella</taxon>
    </lineage>
</organism>
<reference evidence="3" key="1">
    <citation type="submission" date="2016-11" db="EMBL/GenBank/DDBJ databases">
        <authorList>
            <person name="Varghese N."/>
            <person name="Submissions S."/>
        </authorList>
    </citation>
    <scope>NUCLEOTIDE SEQUENCE [LARGE SCALE GENOMIC DNA]</scope>
    <source>
        <strain evidence="3">DSM 26134</strain>
    </source>
</reference>
<keyword evidence="1" id="KW-0812">Transmembrane</keyword>
<sequence>MKSNKENKSINIIDRVCQNASQVADRVNVDISKKKRLWDNISQRLSDLDKRVLTWFLAMTTSFSLLIAGGVELWKNTPEVIPTQRELTLQVKTIDTSEPIESFEHALTSELKAKKQPSSINSLIPTTTILKGTEIIQTKQPEIPKESHKALQNIKPQIYLGTTLSTVGLTPELGIDVPVYTKSTGKHTHSIKTGISAQFLLFGQRKATEGEQQVNNTAIPSVFANLLYEIKDNSKNSTWSARIGYRLNNNNDTSIYSNHTMKASLHKSINNHIKIGPEVIFTNNFRKVYPGIGLVVSS</sequence>
<keyword evidence="1" id="KW-1133">Transmembrane helix</keyword>
<keyword evidence="3" id="KW-1185">Reference proteome</keyword>
<dbReference type="STRING" id="156994.SAMN04488028_10529"/>
<protein>
    <submittedName>
        <fullName evidence="2">Uncharacterized protein</fullName>
    </submittedName>
</protein>
<name>A0A1M6SIE9_REIAG</name>
<evidence type="ECO:0000313" key="3">
    <source>
        <dbReference type="Proteomes" id="UP000184474"/>
    </source>
</evidence>
<keyword evidence="1" id="KW-0472">Membrane</keyword>
<gene>
    <name evidence="2" type="ORF">SAMN04488028_10529</name>
</gene>
<dbReference type="AlphaFoldDB" id="A0A1M6SIE9"/>